<protein>
    <submittedName>
        <fullName evidence="3">LptA/OstA family protein</fullName>
    </submittedName>
</protein>
<feature type="domain" description="Organic solvent tolerance-like N-terminal" evidence="2">
    <location>
        <begin position="57"/>
        <end position="164"/>
    </location>
</feature>
<organism evidence="3 4">
    <name type="scientific">Seohaeicola saemankumensis</name>
    <dbReference type="NCBI Taxonomy" id="481181"/>
    <lineage>
        <taxon>Bacteria</taxon>
        <taxon>Pseudomonadati</taxon>
        <taxon>Pseudomonadota</taxon>
        <taxon>Alphaproteobacteria</taxon>
        <taxon>Rhodobacterales</taxon>
        <taxon>Roseobacteraceae</taxon>
        <taxon>Seohaeicola</taxon>
    </lineage>
</organism>
<evidence type="ECO:0000259" key="2">
    <source>
        <dbReference type="Pfam" id="PF03968"/>
    </source>
</evidence>
<accession>A0ABW3TF52</accession>
<evidence type="ECO:0000313" key="3">
    <source>
        <dbReference type="EMBL" id="MFD1195212.1"/>
    </source>
</evidence>
<dbReference type="PANTHER" id="PTHR36504">
    <property type="entry name" value="LIPOPOLYSACCHARIDE EXPORT SYSTEM PROTEIN LPTA"/>
    <property type="match status" value="1"/>
</dbReference>
<evidence type="ECO:0000313" key="4">
    <source>
        <dbReference type="Proteomes" id="UP001597151"/>
    </source>
</evidence>
<dbReference type="InterPro" id="IPR005653">
    <property type="entry name" value="OstA-like_N"/>
</dbReference>
<dbReference type="PANTHER" id="PTHR36504:SF1">
    <property type="entry name" value="LIPOPOLYSACCHARIDE EXPORT SYSTEM PROTEIN LPTA"/>
    <property type="match status" value="1"/>
</dbReference>
<comment type="caution">
    <text evidence="3">The sequence shown here is derived from an EMBL/GenBank/DDBJ whole genome shotgun (WGS) entry which is preliminary data.</text>
</comment>
<dbReference type="EMBL" id="JBHTKR010000004">
    <property type="protein sequence ID" value="MFD1195212.1"/>
    <property type="molecule type" value="Genomic_DNA"/>
</dbReference>
<proteinExistence type="predicted"/>
<gene>
    <name evidence="3" type="ORF">ACFQ3C_11065</name>
</gene>
<reference evidence="4" key="1">
    <citation type="journal article" date="2019" name="Int. J. Syst. Evol. Microbiol.">
        <title>The Global Catalogue of Microorganisms (GCM) 10K type strain sequencing project: providing services to taxonomists for standard genome sequencing and annotation.</title>
        <authorList>
            <consortium name="The Broad Institute Genomics Platform"/>
            <consortium name="The Broad Institute Genome Sequencing Center for Infectious Disease"/>
            <person name="Wu L."/>
            <person name="Ma J."/>
        </authorList>
    </citation>
    <scope>NUCLEOTIDE SEQUENCE [LARGE SCALE GENOMIC DNA]</scope>
    <source>
        <strain evidence="4">CCUG 55328</strain>
    </source>
</reference>
<keyword evidence="1" id="KW-0732">Signal</keyword>
<dbReference type="Pfam" id="PF03968">
    <property type="entry name" value="LptD_N"/>
    <property type="match status" value="1"/>
</dbReference>
<dbReference type="Proteomes" id="UP001597151">
    <property type="component" value="Unassembled WGS sequence"/>
</dbReference>
<dbReference type="Gene3D" id="2.60.450.10">
    <property type="entry name" value="Lipopolysaccharide (LPS) transport protein A like domain"/>
    <property type="match status" value="1"/>
</dbReference>
<keyword evidence="4" id="KW-1185">Reference proteome</keyword>
<sequence>MIRETEKDQPVPFRRHSLIVAALVCAVAVPGLAGFARAQSTNLAFGVIQQDTSLPVEVTADSLSVSQQDGTAIFTGNVVIIQGEMRLAAPRVLVVYAEATEGQQGRIARLEATGGVTLVSGPDAAEAERADYNVDGGQVVMQGNVLLTQGGSALTSERMTVDLEGGTAQMDGRVRTILRGSD</sequence>
<name>A0ABW3TF52_9RHOB</name>
<evidence type="ECO:0000256" key="1">
    <source>
        <dbReference type="ARBA" id="ARBA00022729"/>
    </source>
</evidence>
<dbReference type="RefSeq" id="WP_380791669.1">
    <property type="nucleotide sequence ID" value="NZ_JBHTKR010000004.1"/>
</dbReference>
<dbReference type="InterPro" id="IPR052037">
    <property type="entry name" value="LPS_export_LptA"/>
</dbReference>